<evidence type="ECO:0000256" key="3">
    <source>
        <dbReference type="SAM" id="MobiDB-lite"/>
    </source>
</evidence>
<dbReference type="InterPro" id="IPR023210">
    <property type="entry name" value="NADP_OxRdtase_dom"/>
</dbReference>
<dbReference type="PANTHER" id="PTHR43364:SF2">
    <property type="entry name" value="ARYL-ALCOHOL DEHYDROGENASE AAD10-RELATED"/>
    <property type="match status" value="1"/>
</dbReference>
<keyword evidence="1" id="KW-0560">Oxidoreductase</keyword>
<evidence type="ECO:0000313" key="6">
    <source>
        <dbReference type="Proteomes" id="UP000623687"/>
    </source>
</evidence>
<accession>A0A8H7A7H6</accession>
<proteinExistence type="inferred from homology"/>
<dbReference type="SUPFAM" id="SSF51430">
    <property type="entry name" value="NAD(P)-linked oxidoreductase"/>
    <property type="match status" value="1"/>
</dbReference>
<name>A0A8H7A7H6_PLEOS</name>
<evidence type="ECO:0000256" key="2">
    <source>
        <dbReference type="ARBA" id="ARBA00038157"/>
    </source>
</evidence>
<comment type="similarity">
    <text evidence="2">Belongs to the aldo/keto reductase family. Aldo/keto reductase 2 subfamily.</text>
</comment>
<keyword evidence="6" id="KW-1185">Reference proteome</keyword>
<dbReference type="AlphaFoldDB" id="A0A8H7A7H6"/>
<evidence type="ECO:0000259" key="4">
    <source>
        <dbReference type="Pfam" id="PF00248"/>
    </source>
</evidence>
<dbReference type="Pfam" id="PF00248">
    <property type="entry name" value="Aldo_ket_red"/>
    <property type="match status" value="2"/>
</dbReference>
<evidence type="ECO:0000256" key="1">
    <source>
        <dbReference type="ARBA" id="ARBA00023002"/>
    </source>
</evidence>
<feature type="compositionally biased region" description="Basic and acidic residues" evidence="3">
    <location>
        <begin position="205"/>
        <end position="215"/>
    </location>
</feature>
<dbReference type="EMBL" id="JACETU010000001">
    <property type="protein sequence ID" value="KAF7441386.1"/>
    <property type="molecule type" value="Genomic_DNA"/>
</dbReference>
<dbReference type="InterPro" id="IPR050523">
    <property type="entry name" value="AKR_Detox_Biosynth"/>
</dbReference>
<dbReference type="Proteomes" id="UP000623687">
    <property type="component" value="Unassembled WGS sequence"/>
</dbReference>
<comment type="caution">
    <text evidence="5">The sequence shown here is derived from an EMBL/GenBank/DDBJ whole genome shotgun (WGS) entry which is preliminary data.</text>
</comment>
<dbReference type="RefSeq" id="XP_036637230.1">
    <property type="nucleotide sequence ID" value="XM_036771385.1"/>
</dbReference>
<feature type="domain" description="NADP-dependent oxidoreductase" evidence="4">
    <location>
        <begin position="186"/>
        <end position="299"/>
    </location>
</feature>
<protein>
    <recommendedName>
        <fullName evidence="4">NADP-dependent oxidoreductase domain-containing protein</fullName>
    </recommendedName>
</protein>
<dbReference type="OrthoDB" id="48988at2759"/>
<dbReference type="InterPro" id="IPR036812">
    <property type="entry name" value="NAD(P)_OxRdtase_dom_sf"/>
</dbReference>
<feature type="domain" description="NADP-dependent oxidoreductase" evidence="4">
    <location>
        <begin position="32"/>
        <end position="182"/>
    </location>
</feature>
<sequence>MSHVVFAPFPPPKSGLGRYRVLSSRAGVHVSPLQLGGMNIGDKWASLGMGAMDKESSLKLLDAYFDLGGNFIDTASNYQDESSEIIIGEWAESRGVRDQVVIATKYSTPYKRSDDTIKIKVNHGGNSVKNLNICVEASLKKLRTTYIDILYVHFWDYSTSVEEVMDGLHHLVAQGKVLYLMLTGIQGMALAPWFVLAGGKLRSDEEERRRRETGENGRTYSNPDWERSPAEVAASRALEEVAKEVGAKSISAVAIAYVMHKAPYVFPIIGGRKIEHLQANVEALEISLSKEQIKRLESVVPFDPGFPHNIFGDGTQYNRFILSSGNFDPRPILEPITPSKA</sequence>
<reference evidence="5" key="1">
    <citation type="submission" date="2019-07" db="EMBL/GenBank/DDBJ databases">
        <authorList>
            <person name="Palmer J.M."/>
        </authorList>
    </citation>
    <scope>NUCLEOTIDE SEQUENCE</scope>
    <source>
        <strain evidence="5">PC9</strain>
    </source>
</reference>
<dbReference type="VEuPathDB" id="FungiDB:PC9H_001736"/>
<dbReference type="GeneID" id="59371577"/>
<dbReference type="PANTHER" id="PTHR43364">
    <property type="entry name" value="NADH-SPECIFIC METHYLGLYOXAL REDUCTASE-RELATED"/>
    <property type="match status" value="1"/>
</dbReference>
<organism evidence="5 6">
    <name type="scientific">Pleurotus ostreatus</name>
    <name type="common">Oyster mushroom</name>
    <name type="synonym">White-rot fungus</name>
    <dbReference type="NCBI Taxonomy" id="5322"/>
    <lineage>
        <taxon>Eukaryota</taxon>
        <taxon>Fungi</taxon>
        <taxon>Dikarya</taxon>
        <taxon>Basidiomycota</taxon>
        <taxon>Agaricomycotina</taxon>
        <taxon>Agaricomycetes</taxon>
        <taxon>Agaricomycetidae</taxon>
        <taxon>Agaricales</taxon>
        <taxon>Pleurotineae</taxon>
        <taxon>Pleurotaceae</taxon>
        <taxon>Pleurotus</taxon>
    </lineage>
</organism>
<gene>
    <name evidence="5" type="ORF">PC9H_001736</name>
</gene>
<dbReference type="Gene3D" id="3.20.20.100">
    <property type="entry name" value="NADP-dependent oxidoreductase domain"/>
    <property type="match status" value="2"/>
</dbReference>
<feature type="region of interest" description="Disordered" evidence="3">
    <location>
        <begin position="205"/>
        <end position="227"/>
    </location>
</feature>
<evidence type="ECO:0000313" key="5">
    <source>
        <dbReference type="EMBL" id="KAF7441386.1"/>
    </source>
</evidence>